<sequence length="163" mass="18666">MKRNVILLITGFLLVLVLVFCLYIKTITTSVVYVDNQKVFDGFNMTKELKVVGEKELAAKKKAVDSLYLLLNDPNSKEASEPLMKLFIAERDKLEYYNTAYSNEQSLKIWSRIDSYGKDFSKENHYDIILGAQPGQNLIFGEDGKNVTSKFIEFINKKYEGAQ</sequence>
<dbReference type="Gene3D" id="3.30.910.20">
    <property type="entry name" value="Skp domain"/>
    <property type="match status" value="1"/>
</dbReference>
<comment type="caution">
    <text evidence="1">The sequence shown here is derived from an EMBL/GenBank/DDBJ whole genome shotgun (WGS) entry which is preliminary data.</text>
</comment>
<dbReference type="OrthoDB" id="677272at2"/>
<dbReference type="GO" id="GO:0051082">
    <property type="term" value="F:unfolded protein binding"/>
    <property type="evidence" value="ECO:0007669"/>
    <property type="project" value="InterPro"/>
</dbReference>
<dbReference type="InterPro" id="IPR024930">
    <property type="entry name" value="Skp_dom_sf"/>
</dbReference>
<reference evidence="1 2" key="1">
    <citation type="submission" date="2019-07" db="EMBL/GenBank/DDBJ databases">
        <title>Flavobacterium sp. nov., isolated from glacier ice.</title>
        <authorList>
            <person name="Liu Q."/>
            <person name="Xin Y.-H."/>
        </authorList>
    </citation>
    <scope>NUCLEOTIDE SEQUENCE [LARGE SCALE GENOMIC DNA]</scope>
    <source>
        <strain evidence="1 2">ZT4R6</strain>
    </source>
</reference>
<evidence type="ECO:0000313" key="2">
    <source>
        <dbReference type="Proteomes" id="UP000320643"/>
    </source>
</evidence>
<protein>
    <submittedName>
        <fullName evidence="1">Uncharacterized protein</fullName>
    </submittedName>
</protein>
<evidence type="ECO:0000313" key="1">
    <source>
        <dbReference type="EMBL" id="TRW27554.1"/>
    </source>
</evidence>
<name>A0A552VAQ2_9FLAO</name>
<proteinExistence type="predicted"/>
<dbReference type="SUPFAM" id="SSF111384">
    <property type="entry name" value="OmpH-like"/>
    <property type="match status" value="1"/>
</dbReference>
<dbReference type="InterPro" id="IPR005632">
    <property type="entry name" value="Chaperone_Skp"/>
</dbReference>
<dbReference type="Proteomes" id="UP000320643">
    <property type="component" value="Unassembled WGS sequence"/>
</dbReference>
<accession>A0A552VAQ2</accession>
<dbReference type="RefSeq" id="WP_143371782.1">
    <property type="nucleotide sequence ID" value="NZ_VJVZ01000001.1"/>
</dbReference>
<dbReference type="SMART" id="SM00935">
    <property type="entry name" value="OmpH"/>
    <property type="match status" value="1"/>
</dbReference>
<gene>
    <name evidence="1" type="ORF">FMM05_02630</name>
</gene>
<dbReference type="EMBL" id="VJVZ01000001">
    <property type="protein sequence ID" value="TRW27554.1"/>
    <property type="molecule type" value="Genomic_DNA"/>
</dbReference>
<organism evidence="1 2">
    <name type="scientific">Flavobacterium zepuense</name>
    <dbReference type="NCBI Taxonomy" id="2593302"/>
    <lineage>
        <taxon>Bacteria</taxon>
        <taxon>Pseudomonadati</taxon>
        <taxon>Bacteroidota</taxon>
        <taxon>Flavobacteriia</taxon>
        <taxon>Flavobacteriales</taxon>
        <taxon>Flavobacteriaceae</taxon>
        <taxon>Flavobacterium</taxon>
    </lineage>
</organism>
<dbReference type="AlphaFoldDB" id="A0A552VAQ2"/>
<keyword evidence="2" id="KW-1185">Reference proteome</keyword>